<dbReference type="EMBL" id="JAWQEG010003643">
    <property type="protein sequence ID" value="KAK3865205.1"/>
    <property type="molecule type" value="Genomic_DNA"/>
</dbReference>
<dbReference type="PROSITE" id="PS50878">
    <property type="entry name" value="RT_POL"/>
    <property type="match status" value="1"/>
</dbReference>
<evidence type="ECO:0000313" key="2">
    <source>
        <dbReference type="EMBL" id="KAK3865205.1"/>
    </source>
</evidence>
<sequence>MVRVLHAIINKVWREEVTPTDWAKMVVSPVYKKGDPLDPENYRAIALLSIPGKVFWRVIGERMKPRIEEVLSKRQFAFRPGRGTTDAIFVVRQMVEKAREKEKHFHFNYVDFKAAFYTIWRKALWRMLEAIGIERKIVRIIKECYDKTQCSITVDGDLTKWFPVGVGVGVRQGCSVSPSLFNVYLEFVMEELESANNYFGYSEDLVTEIRYGDDTTLIAGGIEQQRVVTEELEQACRRWGLKINAGKSKTMSPSNEVIAIDNEDLEHVEEFTFLGSVVPGSESNIKWTALAAAAFGRLRRTVWNRRDVSRRLKIILYKAL</sequence>
<dbReference type="InterPro" id="IPR043128">
    <property type="entry name" value="Rev_trsase/Diguanyl_cyclase"/>
</dbReference>
<organism evidence="2 3">
    <name type="scientific">Petrolisthes cinctipes</name>
    <name type="common">Flat porcelain crab</name>
    <dbReference type="NCBI Taxonomy" id="88211"/>
    <lineage>
        <taxon>Eukaryota</taxon>
        <taxon>Metazoa</taxon>
        <taxon>Ecdysozoa</taxon>
        <taxon>Arthropoda</taxon>
        <taxon>Crustacea</taxon>
        <taxon>Multicrustacea</taxon>
        <taxon>Malacostraca</taxon>
        <taxon>Eumalacostraca</taxon>
        <taxon>Eucarida</taxon>
        <taxon>Decapoda</taxon>
        <taxon>Pleocyemata</taxon>
        <taxon>Anomura</taxon>
        <taxon>Galatheoidea</taxon>
        <taxon>Porcellanidae</taxon>
        <taxon>Petrolisthes</taxon>
    </lineage>
</organism>
<dbReference type="GO" id="GO:0071897">
    <property type="term" value="P:DNA biosynthetic process"/>
    <property type="evidence" value="ECO:0007669"/>
    <property type="project" value="UniProtKB-ARBA"/>
</dbReference>
<dbReference type="Pfam" id="PF00078">
    <property type="entry name" value="RVT_1"/>
    <property type="match status" value="1"/>
</dbReference>
<dbReference type="Proteomes" id="UP001286313">
    <property type="component" value="Unassembled WGS sequence"/>
</dbReference>
<feature type="domain" description="Reverse transcriptase" evidence="1">
    <location>
        <begin position="11"/>
        <end position="278"/>
    </location>
</feature>
<gene>
    <name evidence="2" type="ORF">Pcinc_029177</name>
</gene>
<dbReference type="Gene3D" id="3.30.70.270">
    <property type="match status" value="1"/>
</dbReference>
<protein>
    <recommendedName>
        <fullName evidence="1">Reverse transcriptase domain-containing protein</fullName>
    </recommendedName>
</protein>
<evidence type="ECO:0000313" key="3">
    <source>
        <dbReference type="Proteomes" id="UP001286313"/>
    </source>
</evidence>
<dbReference type="PANTHER" id="PTHR47027:SF20">
    <property type="entry name" value="REVERSE TRANSCRIPTASE-LIKE PROTEIN WITH RNA-DIRECTED DNA POLYMERASE DOMAIN"/>
    <property type="match status" value="1"/>
</dbReference>
<dbReference type="SUPFAM" id="SSF56672">
    <property type="entry name" value="DNA/RNA polymerases"/>
    <property type="match status" value="1"/>
</dbReference>
<keyword evidence="3" id="KW-1185">Reference proteome</keyword>
<dbReference type="InterPro" id="IPR043502">
    <property type="entry name" value="DNA/RNA_pol_sf"/>
</dbReference>
<reference evidence="2" key="1">
    <citation type="submission" date="2023-10" db="EMBL/GenBank/DDBJ databases">
        <title>Genome assemblies of two species of porcelain crab, Petrolisthes cinctipes and Petrolisthes manimaculis (Anomura: Porcellanidae).</title>
        <authorList>
            <person name="Angst P."/>
        </authorList>
    </citation>
    <scope>NUCLEOTIDE SEQUENCE</scope>
    <source>
        <strain evidence="2">PB745_01</strain>
        <tissue evidence="2">Gill</tissue>
    </source>
</reference>
<accession>A0AAE1F1H3</accession>
<proteinExistence type="predicted"/>
<dbReference type="InterPro" id="IPR000477">
    <property type="entry name" value="RT_dom"/>
</dbReference>
<evidence type="ECO:0000259" key="1">
    <source>
        <dbReference type="PROSITE" id="PS50878"/>
    </source>
</evidence>
<name>A0AAE1F1H3_PETCI</name>
<dbReference type="CDD" id="cd01650">
    <property type="entry name" value="RT_nLTR_like"/>
    <property type="match status" value="1"/>
</dbReference>
<dbReference type="PANTHER" id="PTHR47027">
    <property type="entry name" value="REVERSE TRANSCRIPTASE DOMAIN-CONTAINING PROTEIN"/>
    <property type="match status" value="1"/>
</dbReference>
<feature type="non-terminal residue" evidence="2">
    <location>
        <position position="320"/>
    </location>
</feature>
<dbReference type="AlphaFoldDB" id="A0AAE1F1H3"/>
<comment type="caution">
    <text evidence="2">The sequence shown here is derived from an EMBL/GenBank/DDBJ whole genome shotgun (WGS) entry which is preliminary data.</text>
</comment>